<organism evidence="2 3">
    <name type="scientific">Neolewinella aurantiaca</name>
    <dbReference type="NCBI Taxonomy" id="2602767"/>
    <lineage>
        <taxon>Bacteria</taxon>
        <taxon>Pseudomonadati</taxon>
        <taxon>Bacteroidota</taxon>
        <taxon>Saprospiria</taxon>
        <taxon>Saprospirales</taxon>
        <taxon>Lewinellaceae</taxon>
        <taxon>Neolewinella</taxon>
    </lineage>
</organism>
<dbReference type="Proteomes" id="UP000321907">
    <property type="component" value="Unassembled WGS sequence"/>
</dbReference>
<dbReference type="AlphaFoldDB" id="A0A5C7FE00"/>
<dbReference type="EMBL" id="VOXD01000033">
    <property type="protein sequence ID" value="TXF87700.1"/>
    <property type="molecule type" value="Genomic_DNA"/>
</dbReference>
<name>A0A5C7FE00_9BACT</name>
<protein>
    <submittedName>
        <fullName evidence="2">Uncharacterized protein</fullName>
    </submittedName>
</protein>
<accession>A0A5C7FE00</accession>
<sequence length="59" mass="6338">MKRLLFLFFISAGIFSVSATSTAAPASFGGEIEYMTDIDDNCKGRTTACAVVTPDKNEQ</sequence>
<evidence type="ECO:0000313" key="2">
    <source>
        <dbReference type="EMBL" id="TXF87700.1"/>
    </source>
</evidence>
<evidence type="ECO:0000313" key="3">
    <source>
        <dbReference type="Proteomes" id="UP000321907"/>
    </source>
</evidence>
<reference evidence="2 3" key="1">
    <citation type="submission" date="2019-08" db="EMBL/GenBank/DDBJ databases">
        <title>Lewinella sp. strain SSH13 Genome sequencing and assembly.</title>
        <authorList>
            <person name="Kim I."/>
        </authorList>
    </citation>
    <scope>NUCLEOTIDE SEQUENCE [LARGE SCALE GENOMIC DNA]</scope>
    <source>
        <strain evidence="2 3">SSH13</strain>
    </source>
</reference>
<dbReference type="RefSeq" id="WP_147932154.1">
    <property type="nucleotide sequence ID" value="NZ_VOXD01000033.1"/>
</dbReference>
<feature type="signal peptide" evidence="1">
    <location>
        <begin position="1"/>
        <end position="19"/>
    </location>
</feature>
<evidence type="ECO:0000256" key="1">
    <source>
        <dbReference type="SAM" id="SignalP"/>
    </source>
</evidence>
<keyword evidence="3" id="KW-1185">Reference proteome</keyword>
<feature type="chain" id="PRO_5023043975" evidence="1">
    <location>
        <begin position="20"/>
        <end position="59"/>
    </location>
</feature>
<gene>
    <name evidence="2" type="ORF">FUA23_17980</name>
</gene>
<proteinExistence type="predicted"/>
<keyword evidence="1" id="KW-0732">Signal</keyword>
<comment type="caution">
    <text evidence="2">The sequence shown here is derived from an EMBL/GenBank/DDBJ whole genome shotgun (WGS) entry which is preliminary data.</text>
</comment>